<evidence type="ECO:0008006" key="7">
    <source>
        <dbReference type="Google" id="ProtNLM"/>
    </source>
</evidence>
<evidence type="ECO:0000313" key="6">
    <source>
        <dbReference type="Proteomes" id="UP000308197"/>
    </source>
</evidence>
<dbReference type="Pfam" id="PF23317">
    <property type="entry name" value="YVC1_C"/>
    <property type="match status" value="1"/>
</dbReference>
<sequence length="625" mass="70226">MPSAEDQISALSAESLEPSPDTVTSLIRRVKIMTLRLLPVEVPMDSLSDPTSRVITPQVINAYIASAGDFMEALPYCLLRARKEFIWDADHNPADFEENWCRATACEVLARRVVHQAPPEKLQDVMSARFRHKEIDGDISGRVSALELAIDSHCTIFLSSSEAQDVVQDLWSGRTVQIYDDDGDINFLPYNRIDKDGLWGRLDPGRIGVPRYQNVFRITMWFLFLFAYSLAVREPLDKLDPDHGDLDIWEIVMYVLALAFSVEDMHKIYKLLTLVSWKTFGFWNVISFVTDCLLTAAFVLRIAGIAATGDETTILRVRSFQCLSLAAPLLWMSTWPAAGSKLIPIFDGYKFVGTMQICIARMLKESGFFFCLLGLLAIGFLQGLYALDAADGQTDHPVKATSPHLIQALLQAPAYDMFEASPLGLTLYYCWNVATAVILLNVLISLFSSAYDDVVEDASAEYLTYFAGKVIGMIRAPDEFIYPPPFNIIEIFLVAPFEFFVSEKTYRKINRTVMRVVFFIPLCTILVYESHLDPARNHWVKDWFSSPDDGGSDAPHWQNPEVSGDDADRGLQISKVPFDELVAMFPDTTHSTEAVVMKELKGLKAEIAELKQLIRDMAADKVKGE</sequence>
<evidence type="ECO:0000256" key="2">
    <source>
        <dbReference type="SAM" id="Phobius"/>
    </source>
</evidence>
<keyword evidence="2" id="KW-0812">Transmembrane</keyword>
<feature type="coiled-coil region" evidence="1">
    <location>
        <begin position="593"/>
        <end position="620"/>
    </location>
</feature>
<dbReference type="PANTHER" id="PTHR35859">
    <property type="entry name" value="NONSELECTIVE CATION CHANNEL PROTEIN"/>
    <property type="match status" value="1"/>
</dbReference>
<evidence type="ECO:0000259" key="4">
    <source>
        <dbReference type="Pfam" id="PF23317"/>
    </source>
</evidence>
<protein>
    <recommendedName>
        <fullName evidence="7">Calcium activated cation channel</fullName>
    </recommendedName>
</protein>
<feature type="domain" description="YVC1 N-terminal linker helical" evidence="3">
    <location>
        <begin position="23"/>
        <end position="201"/>
    </location>
</feature>
<dbReference type="InParanoid" id="A0A5C3PI36"/>
<reference evidence="5 6" key="1">
    <citation type="journal article" date="2019" name="Nat. Ecol. Evol.">
        <title>Megaphylogeny resolves global patterns of mushroom evolution.</title>
        <authorList>
            <person name="Varga T."/>
            <person name="Krizsan K."/>
            <person name="Foldi C."/>
            <person name="Dima B."/>
            <person name="Sanchez-Garcia M."/>
            <person name="Sanchez-Ramirez S."/>
            <person name="Szollosi G.J."/>
            <person name="Szarkandi J.G."/>
            <person name="Papp V."/>
            <person name="Albert L."/>
            <person name="Andreopoulos W."/>
            <person name="Angelini C."/>
            <person name="Antonin V."/>
            <person name="Barry K.W."/>
            <person name="Bougher N.L."/>
            <person name="Buchanan P."/>
            <person name="Buyck B."/>
            <person name="Bense V."/>
            <person name="Catcheside P."/>
            <person name="Chovatia M."/>
            <person name="Cooper J."/>
            <person name="Damon W."/>
            <person name="Desjardin D."/>
            <person name="Finy P."/>
            <person name="Geml J."/>
            <person name="Haridas S."/>
            <person name="Hughes K."/>
            <person name="Justo A."/>
            <person name="Karasinski D."/>
            <person name="Kautmanova I."/>
            <person name="Kiss B."/>
            <person name="Kocsube S."/>
            <person name="Kotiranta H."/>
            <person name="LaButti K.M."/>
            <person name="Lechner B.E."/>
            <person name="Liimatainen K."/>
            <person name="Lipzen A."/>
            <person name="Lukacs Z."/>
            <person name="Mihaltcheva S."/>
            <person name="Morgado L.N."/>
            <person name="Niskanen T."/>
            <person name="Noordeloos M.E."/>
            <person name="Ohm R.A."/>
            <person name="Ortiz-Santana B."/>
            <person name="Ovrebo C."/>
            <person name="Racz N."/>
            <person name="Riley R."/>
            <person name="Savchenko A."/>
            <person name="Shiryaev A."/>
            <person name="Soop K."/>
            <person name="Spirin V."/>
            <person name="Szebenyi C."/>
            <person name="Tomsovsky M."/>
            <person name="Tulloss R.E."/>
            <person name="Uehling J."/>
            <person name="Grigoriev I.V."/>
            <person name="Vagvolgyi C."/>
            <person name="Papp T."/>
            <person name="Martin F.M."/>
            <person name="Miettinen O."/>
            <person name="Hibbett D.S."/>
            <person name="Nagy L.G."/>
        </authorList>
    </citation>
    <scope>NUCLEOTIDE SEQUENCE [LARGE SCALE GENOMIC DNA]</scope>
    <source>
        <strain evidence="5 6">HHB13444</strain>
    </source>
</reference>
<keyword evidence="2" id="KW-1133">Transmembrane helix</keyword>
<dbReference type="Proteomes" id="UP000308197">
    <property type="component" value="Unassembled WGS sequence"/>
</dbReference>
<dbReference type="InterPro" id="IPR056337">
    <property type="entry name" value="LHD_YVC1"/>
</dbReference>
<dbReference type="PANTHER" id="PTHR35859:SF4">
    <property type="entry name" value="MEMBRANE CHANNEL PROTEIN, PUTATIVE (AFU_ORTHOLOGUE AFUA_6G11300)-RELATED"/>
    <property type="match status" value="1"/>
</dbReference>
<feature type="transmembrane region" description="Helical" evidence="2">
    <location>
        <begin position="323"/>
        <end position="346"/>
    </location>
</feature>
<feature type="transmembrane region" description="Helical" evidence="2">
    <location>
        <begin position="214"/>
        <end position="231"/>
    </location>
</feature>
<dbReference type="STRING" id="1314778.A0A5C3PI36"/>
<evidence type="ECO:0000256" key="1">
    <source>
        <dbReference type="SAM" id="Coils"/>
    </source>
</evidence>
<proteinExistence type="predicted"/>
<keyword evidence="1" id="KW-0175">Coiled coil</keyword>
<feature type="transmembrane region" description="Helical" evidence="2">
    <location>
        <begin position="426"/>
        <end position="447"/>
    </location>
</feature>
<dbReference type="EMBL" id="ML211094">
    <property type="protein sequence ID" value="TFK88941.1"/>
    <property type="molecule type" value="Genomic_DNA"/>
</dbReference>
<dbReference type="InterPro" id="IPR052971">
    <property type="entry name" value="TRP_calcium_channel"/>
</dbReference>
<feature type="transmembrane region" description="Helical" evidence="2">
    <location>
        <begin position="512"/>
        <end position="528"/>
    </location>
</feature>
<accession>A0A5C3PI36</accession>
<feature type="transmembrane region" description="Helical" evidence="2">
    <location>
        <begin position="251"/>
        <end position="269"/>
    </location>
</feature>
<feature type="domain" description="Calcium channel YVC1-like C-terminal transmembrane" evidence="4">
    <location>
        <begin position="275"/>
        <end position="530"/>
    </location>
</feature>
<evidence type="ECO:0000313" key="5">
    <source>
        <dbReference type="EMBL" id="TFK88941.1"/>
    </source>
</evidence>
<keyword evidence="2" id="KW-0472">Membrane</keyword>
<feature type="transmembrane region" description="Helical" evidence="2">
    <location>
        <begin position="367"/>
        <end position="387"/>
    </location>
</feature>
<keyword evidence="6" id="KW-1185">Reference proteome</keyword>
<dbReference type="InterPro" id="IPR056336">
    <property type="entry name" value="YVC1_C"/>
</dbReference>
<evidence type="ECO:0000259" key="3">
    <source>
        <dbReference type="Pfam" id="PF23190"/>
    </source>
</evidence>
<name>A0A5C3PI36_9APHY</name>
<gene>
    <name evidence="5" type="ORF">K466DRAFT_598229</name>
</gene>
<dbReference type="AlphaFoldDB" id="A0A5C3PI36"/>
<feature type="transmembrane region" description="Helical" evidence="2">
    <location>
        <begin position="281"/>
        <end position="303"/>
    </location>
</feature>
<organism evidence="5 6">
    <name type="scientific">Polyporus arcularius HHB13444</name>
    <dbReference type="NCBI Taxonomy" id="1314778"/>
    <lineage>
        <taxon>Eukaryota</taxon>
        <taxon>Fungi</taxon>
        <taxon>Dikarya</taxon>
        <taxon>Basidiomycota</taxon>
        <taxon>Agaricomycotina</taxon>
        <taxon>Agaricomycetes</taxon>
        <taxon>Polyporales</taxon>
        <taxon>Polyporaceae</taxon>
        <taxon>Polyporus</taxon>
    </lineage>
</organism>
<dbReference type="Pfam" id="PF23190">
    <property type="entry name" value="LHD_TRPY1"/>
    <property type="match status" value="1"/>
</dbReference>